<feature type="compositionally biased region" description="Acidic residues" evidence="1">
    <location>
        <begin position="1"/>
        <end position="17"/>
    </location>
</feature>
<dbReference type="Gene3D" id="3.50.7.10">
    <property type="entry name" value="GroEL"/>
    <property type="match status" value="1"/>
</dbReference>
<dbReference type="GO" id="GO:0010008">
    <property type="term" value="C:endosome membrane"/>
    <property type="evidence" value="ECO:0007669"/>
    <property type="project" value="TreeGrafter"/>
</dbReference>
<evidence type="ECO:0000256" key="1">
    <source>
        <dbReference type="SAM" id="MobiDB-lite"/>
    </source>
</evidence>
<proteinExistence type="predicted"/>
<protein>
    <submittedName>
        <fullName evidence="2">Uncharacterized protein</fullName>
    </submittedName>
</protein>
<dbReference type="Proteomes" id="UP001419268">
    <property type="component" value="Unassembled WGS sequence"/>
</dbReference>
<dbReference type="AlphaFoldDB" id="A0AAP0KAE4"/>
<dbReference type="PANTHER" id="PTHR45748:SF7">
    <property type="entry name" value="1-PHOSPHATIDYLINOSITOL 3-PHOSPHATE 5-KINASE-RELATED"/>
    <property type="match status" value="1"/>
</dbReference>
<comment type="caution">
    <text evidence="2">The sequence shown here is derived from an EMBL/GenBank/DDBJ whole genome shotgun (WGS) entry which is preliminary data.</text>
</comment>
<evidence type="ECO:0000313" key="2">
    <source>
        <dbReference type="EMBL" id="KAK9148124.1"/>
    </source>
</evidence>
<dbReference type="InterPro" id="IPR002423">
    <property type="entry name" value="Cpn60/GroEL/TCP-1"/>
</dbReference>
<dbReference type="Pfam" id="PF03004">
    <property type="entry name" value="Transposase_24"/>
    <property type="match status" value="1"/>
</dbReference>
<dbReference type="InterPro" id="IPR027409">
    <property type="entry name" value="GroEL-like_apical_dom_sf"/>
</dbReference>
<dbReference type="PANTHER" id="PTHR45748">
    <property type="entry name" value="1-PHOSPHATIDYLINOSITOL 3-PHOSPHATE 5-KINASE-RELATED"/>
    <property type="match status" value="1"/>
</dbReference>
<gene>
    <name evidence="2" type="ORF">Scep_006881</name>
</gene>
<feature type="compositionally biased region" description="Low complexity" evidence="1">
    <location>
        <begin position="27"/>
        <end position="45"/>
    </location>
</feature>
<dbReference type="GO" id="GO:0046854">
    <property type="term" value="P:phosphatidylinositol phosphate biosynthetic process"/>
    <property type="evidence" value="ECO:0007669"/>
    <property type="project" value="TreeGrafter"/>
</dbReference>
<evidence type="ECO:0000313" key="3">
    <source>
        <dbReference type="Proteomes" id="UP001419268"/>
    </source>
</evidence>
<dbReference type="SUPFAM" id="SSF52029">
    <property type="entry name" value="GroEL apical domain-like"/>
    <property type="match status" value="1"/>
</dbReference>
<organism evidence="2 3">
    <name type="scientific">Stephania cephalantha</name>
    <dbReference type="NCBI Taxonomy" id="152367"/>
    <lineage>
        <taxon>Eukaryota</taxon>
        <taxon>Viridiplantae</taxon>
        <taxon>Streptophyta</taxon>
        <taxon>Embryophyta</taxon>
        <taxon>Tracheophyta</taxon>
        <taxon>Spermatophyta</taxon>
        <taxon>Magnoliopsida</taxon>
        <taxon>Ranunculales</taxon>
        <taxon>Menispermaceae</taxon>
        <taxon>Menispermoideae</taxon>
        <taxon>Cissampelideae</taxon>
        <taxon>Stephania</taxon>
    </lineage>
</organism>
<feature type="region of interest" description="Disordered" evidence="1">
    <location>
        <begin position="1"/>
        <end position="50"/>
    </location>
</feature>
<keyword evidence="3" id="KW-1185">Reference proteome</keyword>
<dbReference type="Pfam" id="PF00118">
    <property type="entry name" value="Cpn60_TCP1"/>
    <property type="match status" value="1"/>
</dbReference>
<dbReference type="EMBL" id="JBBNAG010000003">
    <property type="protein sequence ID" value="KAK9148124.1"/>
    <property type="molecule type" value="Genomic_DNA"/>
</dbReference>
<sequence>MDYSSDENEFMSNDDDTMAPGSQQGTNRASRNSSNVNSGGNVVPSQTTSATNSHVFDQISSQVVTNPTTTLSGQIKKGRGKAKNVALDQYLAKSNGIKPKVNIPDGKLKPNGSMAEFTTELGIICRTYAPIRVAQWKKVEQKDKEQIYNLISDKFEIDLNCSRILFAVNKMLSRRFKGYKHELHKYYQTFNSHDEACEKPFNDVSAEDWELCCQEFASAKFKKSSEANTNNRGKVEINHCSGSKSFARYQHELEDDGESVGPIEFWKKTHYTEKGLALAMDESILDVDQKKSVSRYAQEYLLAKDISLVLNIKRPLLDRIARCTGAQIVPSIDHISSSKLGYCEMFHVEKFLEEHGVTGRDGKKLVKTLMFFEGCPKPLGCTLIKESQACNPIWSLFKAYHLALETSFLADEGASLTELPLKSPLTVASLEKPSKIGRSISTILGFNFLLTASLGASTKQ</sequence>
<dbReference type="GO" id="GO:0005524">
    <property type="term" value="F:ATP binding"/>
    <property type="evidence" value="ECO:0007669"/>
    <property type="project" value="InterPro"/>
</dbReference>
<dbReference type="InterPro" id="IPR004252">
    <property type="entry name" value="Probable_transposase_24"/>
</dbReference>
<accession>A0AAP0KAE4</accession>
<dbReference type="GO" id="GO:0000285">
    <property type="term" value="F:1-phosphatidylinositol-3-phosphate 5-kinase activity"/>
    <property type="evidence" value="ECO:0007669"/>
    <property type="project" value="TreeGrafter"/>
</dbReference>
<reference evidence="2 3" key="1">
    <citation type="submission" date="2024-01" db="EMBL/GenBank/DDBJ databases">
        <title>Genome assemblies of Stephania.</title>
        <authorList>
            <person name="Yang L."/>
        </authorList>
    </citation>
    <scope>NUCLEOTIDE SEQUENCE [LARGE SCALE GENOMIC DNA]</scope>
    <source>
        <strain evidence="2">JXDWG</strain>
        <tissue evidence="2">Leaf</tissue>
    </source>
</reference>
<name>A0AAP0KAE4_9MAGN</name>